<comment type="caution">
    <text evidence="1">The sequence shown here is derived from an EMBL/GenBank/DDBJ whole genome shotgun (WGS) entry which is preliminary data.</text>
</comment>
<evidence type="ECO:0000313" key="2">
    <source>
        <dbReference type="Proteomes" id="UP001166947"/>
    </source>
</evidence>
<evidence type="ECO:0000313" key="1">
    <source>
        <dbReference type="EMBL" id="MCS4534445.1"/>
    </source>
</evidence>
<protein>
    <submittedName>
        <fullName evidence="1">Uncharacterized protein</fullName>
    </submittedName>
</protein>
<proteinExistence type="predicted"/>
<reference evidence="1" key="1">
    <citation type="submission" date="2022-08" db="EMBL/GenBank/DDBJ databases">
        <authorList>
            <person name="Volokhov D.V."/>
            <person name="Furtak V.A."/>
            <person name="Zagorodnyaya T.A."/>
        </authorList>
    </citation>
    <scope>NUCLEOTIDE SEQUENCE</scope>
    <source>
        <strain evidence="1">CSL10203-ORH2</strain>
    </source>
</reference>
<keyword evidence="2" id="KW-1185">Reference proteome</keyword>
<organism evidence="1 2">
    <name type="scientific">Neisseria montereyensis</name>
    <dbReference type="NCBI Taxonomy" id="2973938"/>
    <lineage>
        <taxon>Bacteria</taxon>
        <taxon>Pseudomonadati</taxon>
        <taxon>Pseudomonadota</taxon>
        <taxon>Betaproteobacteria</taxon>
        <taxon>Neisseriales</taxon>
        <taxon>Neisseriaceae</taxon>
        <taxon>Neisseria</taxon>
    </lineage>
</organism>
<gene>
    <name evidence="1" type="ORF">NXS09_09080</name>
</gene>
<name>A0ABT2FE90_9NEIS</name>
<accession>A0ABT2FE90</accession>
<dbReference type="EMBL" id="JANUXW010000009">
    <property type="protein sequence ID" value="MCS4534445.1"/>
    <property type="molecule type" value="Genomic_DNA"/>
</dbReference>
<sequence>MVPTMPSEKSKSFRRHDCIVFAANAYENSIILLSAADIPAANGKFTSS</sequence>
<reference evidence="1" key="2">
    <citation type="journal article" date="2023" name="Curr. Microbiol.">
        <title>Neisseria montereyensis sp. nov., Isolated from Oropharynx of California Sea Lion (Zalophus californianus): Genomic, Phylogenetic, and Phenotypic Study.</title>
        <authorList>
            <person name="Volokhov D.V."/>
            <person name="Zagorodnyaya T.A."/>
            <person name="Furtak V.A."/>
            <person name="Nattanmai G."/>
            <person name="Randall L."/>
            <person name="Jose S."/>
            <person name="Gao Y."/>
            <person name="Gulland F.M."/>
            <person name="Eisenberg T."/>
            <person name="Delmonte P."/>
            <person name="Blom J."/>
            <person name="Mitchell K.K."/>
        </authorList>
    </citation>
    <scope>NUCLEOTIDE SEQUENCE</scope>
    <source>
        <strain evidence="1">CSL10203-ORH2</strain>
    </source>
</reference>
<dbReference type="Proteomes" id="UP001166947">
    <property type="component" value="Unassembled WGS sequence"/>
</dbReference>
<dbReference type="RefSeq" id="WP_259292212.1">
    <property type="nucleotide sequence ID" value="NZ_JANUXW010000009.1"/>
</dbReference>